<dbReference type="Gene3D" id="3.90.180.10">
    <property type="entry name" value="Medium-chain alcohol dehydrogenases, catalytic domain"/>
    <property type="match status" value="1"/>
</dbReference>
<evidence type="ECO:0000313" key="2">
    <source>
        <dbReference type="EMBL" id="TNY23826.1"/>
    </source>
</evidence>
<dbReference type="InterPro" id="IPR036291">
    <property type="entry name" value="NAD(P)-bd_dom_sf"/>
</dbReference>
<dbReference type="STRING" id="5288.A0A5C5G5R6"/>
<name>A0A5C5G5R6_9BASI</name>
<dbReference type="SUPFAM" id="SSF51735">
    <property type="entry name" value="NAD(P)-binding Rossmann-fold domains"/>
    <property type="match status" value="1"/>
</dbReference>
<dbReference type="PANTHER" id="PTHR11695">
    <property type="entry name" value="ALCOHOL DEHYDROGENASE RELATED"/>
    <property type="match status" value="1"/>
</dbReference>
<dbReference type="Proteomes" id="UP000311382">
    <property type="component" value="Unassembled WGS sequence"/>
</dbReference>
<dbReference type="OrthoDB" id="9930022at2759"/>
<dbReference type="InterPro" id="IPR050700">
    <property type="entry name" value="YIM1/Zinc_Alcohol_DH_Fams"/>
</dbReference>
<protein>
    <recommendedName>
        <fullName evidence="1">Enoyl reductase (ER) domain-containing protein</fullName>
    </recommendedName>
</protein>
<accession>A0A5C5G5R6</accession>
<dbReference type="AlphaFoldDB" id="A0A5C5G5R6"/>
<dbReference type="Gene3D" id="3.40.50.720">
    <property type="entry name" value="NAD(P)-binding Rossmann-like Domain"/>
    <property type="match status" value="1"/>
</dbReference>
<dbReference type="InterPro" id="IPR020843">
    <property type="entry name" value="ER"/>
</dbReference>
<comment type="caution">
    <text evidence="2">The sequence shown here is derived from an EMBL/GenBank/DDBJ whole genome shotgun (WGS) entry which is preliminary data.</text>
</comment>
<sequence length="274" mass="28746">MGLTFEMEPKTPFGGSLSTLAVIDVASSAIVRKPAALGWEEAAGLPLVGLTAKTTLSEPLLRLPPSEGDSQQTIVVLGGSSGVGQYVVQLGKAAGLRVIATCSATSEHFVRSLGADEVIDYTAGSVLESLRVVKPAQGFVTIVDCVGGTELLDDLPALLTPKTDSFPHGGSYTTIVGDKTDRSTLGGAMLLDTDRTMRARQDASQAGSLPYRYACILLDMNAEWLADLAARAADGRLKVPIDSTYAFEQAREAYERLGTARAKGKVVVEVQAAT</sequence>
<proteinExistence type="predicted"/>
<dbReference type="SMART" id="SM00829">
    <property type="entry name" value="PKS_ER"/>
    <property type="match status" value="1"/>
</dbReference>
<organism evidence="2 3">
    <name type="scientific">Rhodotorula diobovata</name>
    <dbReference type="NCBI Taxonomy" id="5288"/>
    <lineage>
        <taxon>Eukaryota</taxon>
        <taxon>Fungi</taxon>
        <taxon>Dikarya</taxon>
        <taxon>Basidiomycota</taxon>
        <taxon>Pucciniomycotina</taxon>
        <taxon>Microbotryomycetes</taxon>
        <taxon>Sporidiobolales</taxon>
        <taxon>Sporidiobolaceae</taxon>
        <taxon>Rhodotorula</taxon>
    </lineage>
</organism>
<dbReference type="PANTHER" id="PTHR11695:SF648">
    <property type="entry name" value="ZINC-BINDING OXIDOREDUCTASE"/>
    <property type="match status" value="1"/>
</dbReference>
<gene>
    <name evidence="2" type="ORF">DMC30DRAFT_388444</name>
</gene>
<feature type="domain" description="Enoyl reductase (ER)" evidence="1">
    <location>
        <begin position="2"/>
        <end position="268"/>
    </location>
</feature>
<reference evidence="2 3" key="1">
    <citation type="submission" date="2019-03" db="EMBL/GenBank/DDBJ databases">
        <title>Rhodosporidium diobovatum UCD-FST 08-225 genome sequencing, assembly, and annotation.</title>
        <authorList>
            <person name="Fakankun I.U."/>
            <person name="Fristensky B."/>
            <person name="Levin D.B."/>
        </authorList>
    </citation>
    <scope>NUCLEOTIDE SEQUENCE [LARGE SCALE GENOMIC DNA]</scope>
    <source>
        <strain evidence="2 3">UCD-FST 08-225</strain>
    </source>
</reference>
<dbReference type="GO" id="GO:0016491">
    <property type="term" value="F:oxidoreductase activity"/>
    <property type="evidence" value="ECO:0007669"/>
    <property type="project" value="InterPro"/>
</dbReference>
<evidence type="ECO:0000313" key="3">
    <source>
        <dbReference type="Proteomes" id="UP000311382"/>
    </source>
</evidence>
<dbReference type="EMBL" id="SOZI01000007">
    <property type="protein sequence ID" value="TNY23826.1"/>
    <property type="molecule type" value="Genomic_DNA"/>
</dbReference>
<keyword evidence="3" id="KW-1185">Reference proteome</keyword>
<evidence type="ECO:0000259" key="1">
    <source>
        <dbReference type="SMART" id="SM00829"/>
    </source>
</evidence>
<dbReference type="Pfam" id="PF13602">
    <property type="entry name" value="ADH_zinc_N_2"/>
    <property type="match status" value="1"/>
</dbReference>